<organism evidence="3 4">
    <name type="scientific">Shewanella benthica KT99</name>
    <dbReference type="NCBI Taxonomy" id="314608"/>
    <lineage>
        <taxon>Bacteria</taxon>
        <taxon>Pseudomonadati</taxon>
        <taxon>Pseudomonadota</taxon>
        <taxon>Gammaproteobacteria</taxon>
        <taxon>Alteromonadales</taxon>
        <taxon>Shewanellaceae</taxon>
        <taxon>Shewanella</taxon>
    </lineage>
</organism>
<reference evidence="3 4" key="1">
    <citation type="submission" date="2007-10" db="EMBL/GenBank/DDBJ databases">
        <authorList>
            <person name="Yayanos A."/>
            <person name="Ferriera S."/>
            <person name="Johnson J."/>
            <person name="Kravitz S."/>
            <person name="Halpern A."/>
            <person name="Remington K."/>
            <person name="Beeson K."/>
            <person name="Tran B."/>
            <person name="Rogers Y.-H."/>
            <person name="Friedman R."/>
            <person name="Venter J.C."/>
        </authorList>
    </citation>
    <scope>NUCLEOTIDE SEQUENCE [LARGE SCALE GENOMIC DNA]</scope>
    <source>
        <strain evidence="3 4">KT99</strain>
    </source>
</reference>
<proteinExistence type="predicted"/>
<evidence type="ECO:0000256" key="1">
    <source>
        <dbReference type="SAM" id="MobiDB-lite"/>
    </source>
</evidence>
<evidence type="ECO:0000313" key="4">
    <source>
        <dbReference type="Proteomes" id="UP000005839"/>
    </source>
</evidence>
<dbReference type="PANTHER" id="PTHR46889:SF4">
    <property type="entry name" value="TRANSPOSASE INSO FOR INSERTION SEQUENCE ELEMENT IS911B-RELATED"/>
    <property type="match status" value="1"/>
</dbReference>
<dbReference type="GO" id="GO:0015074">
    <property type="term" value="P:DNA integration"/>
    <property type="evidence" value="ECO:0007669"/>
    <property type="project" value="InterPro"/>
</dbReference>
<dbReference type="InterPro" id="IPR012337">
    <property type="entry name" value="RNaseH-like_sf"/>
</dbReference>
<evidence type="ECO:0000313" key="3">
    <source>
        <dbReference type="EMBL" id="EDQ02381.1"/>
    </source>
</evidence>
<dbReference type="EMBL" id="ABIC01000003">
    <property type="protein sequence ID" value="EDQ02381.1"/>
    <property type="molecule type" value="Genomic_DNA"/>
</dbReference>
<gene>
    <name evidence="3" type="ORF">KT99_02672</name>
</gene>
<dbReference type="Proteomes" id="UP000005839">
    <property type="component" value="Unassembled WGS sequence"/>
</dbReference>
<keyword evidence="4" id="KW-1185">Reference proteome</keyword>
<evidence type="ECO:0000259" key="2">
    <source>
        <dbReference type="PROSITE" id="PS50994"/>
    </source>
</evidence>
<comment type="caution">
    <text evidence="3">The sequence shown here is derived from an EMBL/GenBank/DDBJ whole genome shotgun (WGS) entry which is preliminary data.</text>
</comment>
<dbReference type="PROSITE" id="PS50994">
    <property type="entry name" value="INTEGRASE"/>
    <property type="match status" value="1"/>
</dbReference>
<dbReference type="Pfam" id="PF00665">
    <property type="entry name" value="rve"/>
    <property type="match status" value="1"/>
</dbReference>
<dbReference type="InterPro" id="IPR001584">
    <property type="entry name" value="Integrase_cat-core"/>
</dbReference>
<feature type="compositionally biased region" description="Basic residues" evidence="1">
    <location>
        <begin position="10"/>
        <end position="19"/>
    </location>
</feature>
<feature type="domain" description="Integrase catalytic" evidence="2">
    <location>
        <begin position="27"/>
        <end position="190"/>
    </location>
</feature>
<accession>A9CY14</accession>
<dbReference type="Gene3D" id="3.30.420.10">
    <property type="entry name" value="Ribonuclease H-like superfamily/Ribonuclease H"/>
    <property type="match status" value="1"/>
</dbReference>
<dbReference type="GO" id="GO:0003676">
    <property type="term" value="F:nucleic acid binding"/>
    <property type="evidence" value="ECO:0007669"/>
    <property type="project" value="InterPro"/>
</dbReference>
<sequence length="241" mass="27832">MLKANEQVNHRGRSRHITARSKPEAYQAKGPNEIWSWDITYCASVIKGQFYYLYMFEDIYSRKIVGYEVHERECGELAAQLMQRNMLREQCFNQPLVLHSDNGAPMKCLTMKAKLEELGVTASLSRPSVSNDNPYSESLFRTLKYRPQWPSKGFNSLTETVDDFVTWYNDEHKHSKLNFVSPGKRHAMQDKDILSNRKIVLEAAQERNPMRWPNGIRNCEPIGAVMLNPDSVPDEETEKAA</sequence>
<dbReference type="STRING" id="314608.KT99_02672"/>
<protein>
    <submittedName>
        <fullName evidence="3">Hypothetical transposase</fullName>
    </submittedName>
</protein>
<dbReference type="SUPFAM" id="SSF53098">
    <property type="entry name" value="Ribonuclease H-like"/>
    <property type="match status" value="1"/>
</dbReference>
<dbReference type="InterPro" id="IPR036397">
    <property type="entry name" value="RNaseH_sf"/>
</dbReference>
<dbReference type="AlphaFoldDB" id="A9CY14"/>
<dbReference type="PANTHER" id="PTHR46889">
    <property type="entry name" value="TRANSPOSASE INSF FOR INSERTION SEQUENCE IS3B-RELATED"/>
    <property type="match status" value="1"/>
</dbReference>
<name>A9CY14_9GAMM</name>
<dbReference type="InterPro" id="IPR050900">
    <property type="entry name" value="Transposase_IS3/IS150/IS904"/>
</dbReference>
<feature type="region of interest" description="Disordered" evidence="1">
    <location>
        <begin position="1"/>
        <end position="24"/>
    </location>
</feature>